<keyword evidence="2" id="KW-1185">Reference proteome</keyword>
<reference evidence="1 2" key="1">
    <citation type="submission" date="2015-08" db="EMBL/GenBank/DDBJ databases">
        <title>Next Generation Sequencing and Analysis of the Genome of Puccinia sorghi L Schw, the Causal Agent of Maize Common Rust.</title>
        <authorList>
            <person name="Rochi L."/>
            <person name="Burguener G."/>
            <person name="Darino M."/>
            <person name="Turjanski A."/>
            <person name="Kreff E."/>
            <person name="Dieguez M.J."/>
            <person name="Sacco F."/>
        </authorList>
    </citation>
    <scope>NUCLEOTIDE SEQUENCE [LARGE SCALE GENOMIC DNA]</scope>
    <source>
        <strain evidence="1 2">RO10H11247</strain>
    </source>
</reference>
<organism evidence="1 2">
    <name type="scientific">Puccinia sorghi</name>
    <dbReference type="NCBI Taxonomy" id="27349"/>
    <lineage>
        <taxon>Eukaryota</taxon>
        <taxon>Fungi</taxon>
        <taxon>Dikarya</taxon>
        <taxon>Basidiomycota</taxon>
        <taxon>Pucciniomycotina</taxon>
        <taxon>Pucciniomycetes</taxon>
        <taxon>Pucciniales</taxon>
        <taxon>Pucciniaceae</taxon>
        <taxon>Puccinia</taxon>
    </lineage>
</organism>
<dbReference type="OrthoDB" id="7691805at2759"/>
<evidence type="ECO:0000313" key="2">
    <source>
        <dbReference type="Proteomes" id="UP000037035"/>
    </source>
</evidence>
<accession>A0A0L6VEZ7</accession>
<sequence length="271" mass="30879">MKGLYIGNLPSLSFENFKPSCFLSSSELLQKYLGHISYSKLRKSLGIPLKIEKTCESCAVLSGYHLEKVTSTFLHLWTAICVSAQPSLLSTRVMYLKNSPICWTLKPREYATTQTLFIQIEDPNFSMKEFKLINVLAEIFNRTILESLRSILFSSLSLNELLAHKSKISPFELFKNQTLPLNYFHPIGNKVSHLILPEKAFSNIKPKGSLGNLIGYNDKLCYYQILSEDSRIIETKHVDFLYFEQPKSLSSDEDLESIFDVVEIKTDSVGN</sequence>
<dbReference type="Proteomes" id="UP000037035">
    <property type="component" value="Unassembled WGS sequence"/>
</dbReference>
<evidence type="ECO:0000313" key="1">
    <source>
        <dbReference type="EMBL" id="KNZ59142.1"/>
    </source>
</evidence>
<comment type="caution">
    <text evidence="1">The sequence shown here is derived from an EMBL/GenBank/DDBJ whole genome shotgun (WGS) entry which is preliminary data.</text>
</comment>
<dbReference type="VEuPathDB" id="FungiDB:VP01_1796g8"/>
<name>A0A0L6VEZ7_9BASI</name>
<gene>
    <name evidence="1" type="ORF">VP01_1796g8</name>
</gene>
<evidence type="ECO:0008006" key="3">
    <source>
        <dbReference type="Google" id="ProtNLM"/>
    </source>
</evidence>
<proteinExistence type="predicted"/>
<protein>
    <recommendedName>
        <fullName evidence="3">GAG-pre-integrase domain-containing protein</fullName>
    </recommendedName>
</protein>
<dbReference type="EMBL" id="LAVV01006610">
    <property type="protein sequence ID" value="KNZ59142.1"/>
    <property type="molecule type" value="Genomic_DNA"/>
</dbReference>
<dbReference type="AlphaFoldDB" id="A0A0L6VEZ7"/>